<evidence type="ECO:0000313" key="3">
    <source>
        <dbReference type="EMBL" id="TWI62531.1"/>
    </source>
</evidence>
<comment type="caution">
    <text evidence="3">The sequence shown here is derived from an EMBL/GenBank/DDBJ whole genome shotgun (WGS) entry which is preliminary data.</text>
</comment>
<proteinExistence type="predicted"/>
<feature type="domain" description="Helix-turn-helix" evidence="2">
    <location>
        <begin position="6"/>
        <end position="54"/>
    </location>
</feature>
<sequence>MAPDTLNAADAAALLYADTATVLALARDGELPGTKVGKSWVFLRSDVLDYLRERVRADTEQRRRDRNLALVPVALQLPAACKTRRRAPPPLPALPANTSRSP</sequence>
<dbReference type="Pfam" id="PF12728">
    <property type="entry name" value="HTH_17"/>
    <property type="match status" value="1"/>
</dbReference>
<protein>
    <submittedName>
        <fullName evidence="3">Excisionase family DNA binding protein</fullName>
    </submittedName>
</protein>
<dbReference type="InterPro" id="IPR041657">
    <property type="entry name" value="HTH_17"/>
</dbReference>
<evidence type="ECO:0000256" key="1">
    <source>
        <dbReference type="SAM" id="MobiDB-lite"/>
    </source>
</evidence>
<feature type="region of interest" description="Disordered" evidence="1">
    <location>
        <begin position="82"/>
        <end position="102"/>
    </location>
</feature>
<reference evidence="3 4" key="1">
    <citation type="journal article" date="2015" name="Stand. Genomic Sci.">
        <title>Genomic Encyclopedia of Bacterial and Archaeal Type Strains, Phase III: the genomes of soil and plant-associated and newly described type strains.</title>
        <authorList>
            <person name="Whitman W.B."/>
            <person name="Woyke T."/>
            <person name="Klenk H.P."/>
            <person name="Zhou Y."/>
            <person name="Lilburn T.G."/>
            <person name="Beck B.J."/>
            <person name="De Vos P."/>
            <person name="Vandamme P."/>
            <person name="Eisen J.A."/>
            <person name="Garrity G."/>
            <person name="Hugenholtz P."/>
            <person name="Kyrpides N.C."/>
        </authorList>
    </citation>
    <scope>NUCLEOTIDE SEQUENCE [LARGE SCALE GENOMIC DNA]</scope>
    <source>
        <strain evidence="3 4">CGMCC 1.10822</strain>
    </source>
</reference>
<dbReference type="OrthoDB" id="9800023at2"/>
<evidence type="ECO:0000259" key="2">
    <source>
        <dbReference type="Pfam" id="PF12728"/>
    </source>
</evidence>
<dbReference type="RefSeq" id="WP_145651347.1">
    <property type="nucleotide sequence ID" value="NZ_VLLB01000008.1"/>
</dbReference>
<accession>A0A562R0F1</accession>
<evidence type="ECO:0000313" key="4">
    <source>
        <dbReference type="Proteomes" id="UP000318431"/>
    </source>
</evidence>
<keyword evidence="4" id="KW-1185">Reference proteome</keyword>
<gene>
    <name evidence="3" type="ORF">IP91_04051</name>
</gene>
<organism evidence="3 4">
    <name type="scientific">Pseudoduganella lurida</name>
    <dbReference type="NCBI Taxonomy" id="1036180"/>
    <lineage>
        <taxon>Bacteria</taxon>
        <taxon>Pseudomonadati</taxon>
        <taxon>Pseudomonadota</taxon>
        <taxon>Betaproteobacteria</taxon>
        <taxon>Burkholderiales</taxon>
        <taxon>Oxalobacteraceae</taxon>
        <taxon>Telluria group</taxon>
        <taxon>Pseudoduganella</taxon>
    </lineage>
</organism>
<dbReference type="EMBL" id="VLLB01000008">
    <property type="protein sequence ID" value="TWI62531.1"/>
    <property type="molecule type" value="Genomic_DNA"/>
</dbReference>
<dbReference type="AlphaFoldDB" id="A0A562R0F1"/>
<name>A0A562R0F1_9BURK</name>
<dbReference type="Proteomes" id="UP000318431">
    <property type="component" value="Unassembled WGS sequence"/>
</dbReference>